<keyword evidence="3" id="KW-1185">Reference proteome</keyword>
<accession>A0AAU9WP70</accession>
<organism evidence="2 3">
    <name type="scientific">Pocillopora meandrina</name>
    <dbReference type="NCBI Taxonomy" id="46732"/>
    <lineage>
        <taxon>Eukaryota</taxon>
        <taxon>Metazoa</taxon>
        <taxon>Cnidaria</taxon>
        <taxon>Anthozoa</taxon>
        <taxon>Hexacorallia</taxon>
        <taxon>Scleractinia</taxon>
        <taxon>Astrocoeniina</taxon>
        <taxon>Pocilloporidae</taxon>
        <taxon>Pocillopora</taxon>
    </lineage>
</organism>
<dbReference type="Gene3D" id="3.40.50.300">
    <property type="entry name" value="P-loop containing nucleotide triphosphate hydrolases"/>
    <property type="match status" value="1"/>
</dbReference>
<protein>
    <recommendedName>
        <fullName evidence="1">Dynamin N-terminal domain-containing protein</fullName>
    </recommendedName>
</protein>
<evidence type="ECO:0000313" key="3">
    <source>
        <dbReference type="Proteomes" id="UP001159428"/>
    </source>
</evidence>
<gene>
    <name evidence="2" type="ORF">PMEA_00008197</name>
</gene>
<feature type="domain" description="Dynamin N-terminal" evidence="1">
    <location>
        <begin position="8"/>
        <end position="70"/>
    </location>
</feature>
<dbReference type="Proteomes" id="UP001159428">
    <property type="component" value="Unassembled WGS sequence"/>
</dbReference>
<dbReference type="AlphaFoldDB" id="A0AAU9WP70"/>
<dbReference type="PANTHER" id="PTHR26392:SF92">
    <property type="entry name" value="PROTEIN KINASE DOMAIN-CONTAINING PROTEIN"/>
    <property type="match status" value="1"/>
</dbReference>
<dbReference type="Pfam" id="PF00350">
    <property type="entry name" value="Dynamin_N"/>
    <property type="match status" value="1"/>
</dbReference>
<comment type="caution">
    <text evidence="2">The sequence shown here is derived from an EMBL/GenBank/DDBJ whole genome shotgun (WGS) entry which is preliminary data.</text>
</comment>
<evidence type="ECO:0000313" key="2">
    <source>
        <dbReference type="EMBL" id="CAH3120331.1"/>
    </source>
</evidence>
<dbReference type="SUPFAM" id="SSF52540">
    <property type="entry name" value="P-loop containing nucleoside triphosphate hydrolases"/>
    <property type="match status" value="1"/>
</dbReference>
<dbReference type="EMBL" id="CALNXJ010000017">
    <property type="protein sequence ID" value="CAH3120331.1"/>
    <property type="molecule type" value="Genomic_DNA"/>
</dbReference>
<sequence length="116" mass="13051">MEDRDYVVLVAGETSPGKSSMLNLVLGEELLPFSVLSTTSTICELKYGREKRIKIHYKEEGKAPETKYFIESSPHIDQISEFVHVKSASLREKGIKLQKYGTVLASQIITGRCCNR</sequence>
<name>A0AAU9WP70_9CNID</name>
<evidence type="ECO:0000259" key="1">
    <source>
        <dbReference type="Pfam" id="PF00350"/>
    </source>
</evidence>
<dbReference type="InterPro" id="IPR045063">
    <property type="entry name" value="Dynamin_N"/>
</dbReference>
<dbReference type="InterPro" id="IPR027417">
    <property type="entry name" value="P-loop_NTPase"/>
</dbReference>
<reference evidence="2 3" key="1">
    <citation type="submission" date="2022-05" db="EMBL/GenBank/DDBJ databases">
        <authorList>
            <consortium name="Genoscope - CEA"/>
            <person name="William W."/>
        </authorList>
    </citation>
    <scope>NUCLEOTIDE SEQUENCE [LARGE SCALE GENOMIC DNA]</scope>
</reference>
<dbReference type="PANTHER" id="PTHR26392">
    <property type="entry name" value="MITOGEN-ACTIVATED PROTEIN KINASE KINASE KINASE 7-RELATED"/>
    <property type="match status" value="1"/>
</dbReference>
<proteinExistence type="predicted"/>